<protein>
    <submittedName>
        <fullName evidence="5">Sulfatase</fullName>
    </submittedName>
</protein>
<gene>
    <name evidence="5" type="ORF">BIT28_06820</name>
</gene>
<reference evidence="5 6" key="1">
    <citation type="submission" date="2016-09" db="EMBL/GenBank/DDBJ databases">
        <title>Photobacterium proteolyticum sp. nov. a protease producing bacterium isolated from ocean sediments of Laizhou Bay.</title>
        <authorList>
            <person name="Li Y."/>
        </authorList>
    </citation>
    <scope>NUCLEOTIDE SEQUENCE [LARGE SCALE GENOMIC DNA]</scope>
    <source>
        <strain evidence="5 6">13-12</strain>
    </source>
</reference>
<dbReference type="InterPro" id="IPR051849">
    <property type="entry name" value="GAG-degrading_sulfatase"/>
</dbReference>
<evidence type="ECO:0000256" key="1">
    <source>
        <dbReference type="ARBA" id="ARBA00008779"/>
    </source>
</evidence>
<comment type="similarity">
    <text evidence="1">Belongs to the sulfatase family.</text>
</comment>
<feature type="region of interest" description="Disordered" evidence="3">
    <location>
        <begin position="1"/>
        <end position="20"/>
    </location>
</feature>
<dbReference type="SUPFAM" id="SSF53649">
    <property type="entry name" value="Alkaline phosphatase-like"/>
    <property type="match status" value="1"/>
</dbReference>
<evidence type="ECO:0000313" key="5">
    <source>
        <dbReference type="EMBL" id="OLQ73007.1"/>
    </source>
</evidence>
<dbReference type="PANTHER" id="PTHR46615">
    <property type="entry name" value="ARYLSULFATASE K"/>
    <property type="match status" value="1"/>
</dbReference>
<evidence type="ECO:0000313" key="6">
    <source>
        <dbReference type="Proteomes" id="UP000186905"/>
    </source>
</evidence>
<feature type="domain" description="Sulfatase N-terminal" evidence="4">
    <location>
        <begin position="20"/>
        <end position="343"/>
    </location>
</feature>
<dbReference type="GO" id="GO:0004065">
    <property type="term" value="F:arylsulfatase activity"/>
    <property type="evidence" value="ECO:0007669"/>
    <property type="project" value="TreeGrafter"/>
</dbReference>
<evidence type="ECO:0000256" key="3">
    <source>
        <dbReference type="SAM" id="MobiDB-lite"/>
    </source>
</evidence>
<dbReference type="PROSITE" id="PS00523">
    <property type="entry name" value="SULFATASE_1"/>
    <property type="match status" value="1"/>
</dbReference>
<dbReference type="InterPro" id="IPR000917">
    <property type="entry name" value="Sulfatase_N"/>
</dbReference>
<keyword evidence="6" id="KW-1185">Reference proteome</keyword>
<dbReference type="InterPro" id="IPR017850">
    <property type="entry name" value="Alkaline_phosphatase_core_sf"/>
</dbReference>
<sequence length="486" mass="54469">MASNSSSLSNTKQRTNEKPKNILIITADQLSRHAVGGYGNKDVQTPSIDQLIRKGTRFNSAYCAYPLCGPSRASFWTGRLPHQNGVHGNNSPDIPETMTTLGELFSEAGYEAVHFGKRHDFGSLKGFDCSEQVEIDLEAPAAFPVNYDSREDVYAEQKSVEYLAKKHDKPFIMAVDFNNPHNICGWVGAFAGPHNDIPGIGPLPPLRDNFENQDEITDRPPAIQYMCCTHHRMHQAAHWNELNYRQYLAAYYHYTKMGDDSISKVLNALQQSDAADNTLVVFFSDHGDGMGSHRLVTKFNYFYEETTNVPFVLAGPGIPVGKQNDELVSLCDLVPTLCDYANIEVPDGLYGRSVLPLLTGETPADWRDAVVSQWYTSREMTIEPARMYRTKTHKYTVYQEGGEELFDIVNDPGETRNLASDPTAKALLDHYRKAFATYTQQWVDPFKALAVYVDEEWRDHEPGYTNHEGACAIDAYLEAKAAGSHT</sequence>
<accession>A0A1Q9GF21</accession>
<comment type="caution">
    <text evidence="5">The sequence shown here is derived from an EMBL/GenBank/DDBJ whole genome shotgun (WGS) entry which is preliminary data.</text>
</comment>
<proteinExistence type="inferred from homology"/>
<dbReference type="Proteomes" id="UP000186905">
    <property type="component" value="Unassembled WGS sequence"/>
</dbReference>
<dbReference type="Gene3D" id="3.40.720.10">
    <property type="entry name" value="Alkaline Phosphatase, subunit A"/>
    <property type="match status" value="1"/>
</dbReference>
<feature type="compositionally biased region" description="Polar residues" evidence="3">
    <location>
        <begin position="1"/>
        <end position="13"/>
    </location>
</feature>
<organism evidence="5 6">
    <name type="scientific">Photobacterium proteolyticum</name>
    <dbReference type="NCBI Taxonomy" id="1903952"/>
    <lineage>
        <taxon>Bacteria</taxon>
        <taxon>Pseudomonadati</taxon>
        <taxon>Pseudomonadota</taxon>
        <taxon>Gammaproteobacteria</taxon>
        <taxon>Vibrionales</taxon>
        <taxon>Vibrionaceae</taxon>
        <taxon>Photobacterium</taxon>
    </lineage>
</organism>
<evidence type="ECO:0000259" key="4">
    <source>
        <dbReference type="Pfam" id="PF00884"/>
    </source>
</evidence>
<dbReference type="AlphaFoldDB" id="A0A1Q9GF21"/>
<dbReference type="Pfam" id="PF00884">
    <property type="entry name" value="Sulfatase"/>
    <property type="match status" value="1"/>
</dbReference>
<dbReference type="InterPro" id="IPR024607">
    <property type="entry name" value="Sulfatase_CS"/>
</dbReference>
<evidence type="ECO:0000256" key="2">
    <source>
        <dbReference type="ARBA" id="ARBA00022801"/>
    </source>
</evidence>
<dbReference type="EMBL" id="MJIL01000090">
    <property type="protein sequence ID" value="OLQ73007.1"/>
    <property type="molecule type" value="Genomic_DNA"/>
</dbReference>
<keyword evidence="2" id="KW-0378">Hydrolase</keyword>
<dbReference type="STRING" id="1903952.BIT28_06820"/>
<dbReference type="GO" id="GO:0015024">
    <property type="term" value="F:glucuronate-2-sulfatase activity"/>
    <property type="evidence" value="ECO:0007669"/>
    <property type="project" value="TreeGrafter"/>
</dbReference>
<name>A0A1Q9GF21_9GAMM</name>
<dbReference type="PANTHER" id="PTHR46615:SF1">
    <property type="entry name" value="ARYLSULFATASE K"/>
    <property type="match status" value="1"/>
</dbReference>